<accession>A0A9X4MHE7</accession>
<dbReference type="InterPro" id="IPR004509">
    <property type="entry name" value="Competence_ComEA_HhH"/>
</dbReference>
<dbReference type="EMBL" id="JAPHEH010000001">
    <property type="protein sequence ID" value="MDG4476433.1"/>
    <property type="molecule type" value="Genomic_DNA"/>
</dbReference>
<keyword evidence="4" id="KW-1185">Reference proteome</keyword>
<dbReference type="InterPro" id="IPR051675">
    <property type="entry name" value="Endo/Exo/Phosphatase_dom_1"/>
</dbReference>
<sequence>MLKIFLSTLCGCLCWATVAFGAVDINKATPQELTNLQGIGPAKAQAIVQYRQKNGQFKSTKELAKVKGIGPKIVEKLGSEITVTK</sequence>
<evidence type="ECO:0000259" key="2">
    <source>
        <dbReference type="SMART" id="SM00278"/>
    </source>
</evidence>
<dbReference type="PANTHER" id="PTHR21180">
    <property type="entry name" value="ENDONUCLEASE/EXONUCLEASE/PHOSPHATASE FAMILY DOMAIN-CONTAINING PROTEIN 1"/>
    <property type="match status" value="1"/>
</dbReference>
<feature type="chain" id="PRO_5040908413" evidence="1">
    <location>
        <begin position="22"/>
        <end position="85"/>
    </location>
</feature>
<keyword evidence="1" id="KW-0732">Signal</keyword>
<dbReference type="GO" id="GO:0015628">
    <property type="term" value="P:protein secretion by the type II secretion system"/>
    <property type="evidence" value="ECO:0007669"/>
    <property type="project" value="TreeGrafter"/>
</dbReference>
<feature type="domain" description="Helix-hairpin-helix DNA-binding motif class 1" evidence="2">
    <location>
        <begin position="61"/>
        <end position="80"/>
    </location>
</feature>
<feature type="signal peptide" evidence="1">
    <location>
        <begin position="1"/>
        <end position="21"/>
    </location>
</feature>
<dbReference type="GO" id="GO:0015627">
    <property type="term" value="C:type II protein secretion system complex"/>
    <property type="evidence" value="ECO:0007669"/>
    <property type="project" value="TreeGrafter"/>
</dbReference>
<evidence type="ECO:0000313" key="3">
    <source>
        <dbReference type="EMBL" id="MDG4476433.1"/>
    </source>
</evidence>
<dbReference type="InterPro" id="IPR010994">
    <property type="entry name" value="RuvA_2-like"/>
</dbReference>
<dbReference type="GO" id="GO:0006281">
    <property type="term" value="P:DNA repair"/>
    <property type="evidence" value="ECO:0007669"/>
    <property type="project" value="InterPro"/>
</dbReference>
<evidence type="ECO:0000313" key="4">
    <source>
        <dbReference type="Proteomes" id="UP001154240"/>
    </source>
</evidence>
<reference evidence="3" key="2">
    <citation type="submission" date="2022-10" db="EMBL/GenBank/DDBJ databases">
        <authorList>
            <person name="Aronson H.S."/>
        </authorList>
    </citation>
    <scope>NUCLEOTIDE SEQUENCE</scope>
    <source>
        <strain evidence="3">RS19-109</strain>
    </source>
</reference>
<dbReference type="SUPFAM" id="SSF47781">
    <property type="entry name" value="RuvA domain 2-like"/>
    <property type="match status" value="1"/>
</dbReference>
<gene>
    <name evidence="3" type="ORF">OLX77_09725</name>
</gene>
<comment type="caution">
    <text evidence="3">The sequence shown here is derived from an EMBL/GenBank/DDBJ whole genome shotgun (WGS) entry which is preliminary data.</text>
</comment>
<dbReference type="Pfam" id="PF12836">
    <property type="entry name" value="HHH_3"/>
    <property type="match status" value="1"/>
</dbReference>
<evidence type="ECO:0000256" key="1">
    <source>
        <dbReference type="SAM" id="SignalP"/>
    </source>
</evidence>
<dbReference type="NCBIfam" id="TIGR00426">
    <property type="entry name" value="competence protein ComEA helix-hairpin-helix repeat region"/>
    <property type="match status" value="1"/>
</dbReference>
<dbReference type="Proteomes" id="UP001154240">
    <property type="component" value="Unassembled WGS sequence"/>
</dbReference>
<protein>
    <submittedName>
        <fullName evidence="3">Helix-hairpin-helix domain-containing protein</fullName>
    </submittedName>
</protein>
<feature type="domain" description="Helix-hairpin-helix DNA-binding motif class 1" evidence="2">
    <location>
        <begin position="31"/>
        <end position="50"/>
    </location>
</feature>
<name>A0A9X4MHE7_9BACT</name>
<dbReference type="AlphaFoldDB" id="A0A9X4MHE7"/>
<dbReference type="RefSeq" id="WP_307633400.1">
    <property type="nucleotide sequence ID" value="NZ_JAPHEH010000001.1"/>
</dbReference>
<proteinExistence type="predicted"/>
<dbReference type="InterPro" id="IPR003583">
    <property type="entry name" value="Hlx-hairpin-Hlx_DNA-bd_motif"/>
</dbReference>
<organism evidence="3 4">
    <name type="scientific">Thiovibrio frasassiensis</name>
    <dbReference type="NCBI Taxonomy" id="2984131"/>
    <lineage>
        <taxon>Bacteria</taxon>
        <taxon>Pseudomonadati</taxon>
        <taxon>Thermodesulfobacteriota</taxon>
        <taxon>Desulfobulbia</taxon>
        <taxon>Desulfobulbales</taxon>
        <taxon>Thiovibrionaceae</taxon>
        <taxon>Thiovibrio</taxon>
    </lineage>
</organism>
<dbReference type="SMART" id="SM00278">
    <property type="entry name" value="HhH1"/>
    <property type="match status" value="2"/>
</dbReference>
<reference evidence="3" key="1">
    <citation type="journal article" date="2022" name="bioRxiv">
        <title>Thiovibrio frasassiensisgen. nov., sp. nov., an autotrophic, elemental sulfur disproportionating bacterium isolated from sulfidic karst sediment, and proposal of Thiovibrionaceae fam. nov.</title>
        <authorList>
            <person name="Aronson H."/>
            <person name="Thomas C."/>
            <person name="Bhattacharyya M."/>
            <person name="Eckstein S."/>
            <person name="Jensen S."/>
            <person name="Barco R."/>
            <person name="Macalady J."/>
            <person name="Amend J."/>
        </authorList>
    </citation>
    <scope>NUCLEOTIDE SEQUENCE</scope>
    <source>
        <strain evidence="3">RS19-109</strain>
    </source>
</reference>
<dbReference type="PANTHER" id="PTHR21180:SF32">
    <property type="entry name" value="ENDONUCLEASE_EXONUCLEASE_PHOSPHATASE FAMILY DOMAIN-CONTAINING PROTEIN 1"/>
    <property type="match status" value="1"/>
</dbReference>
<dbReference type="Gene3D" id="1.10.150.280">
    <property type="entry name" value="AF1531-like domain"/>
    <property type="match status" value="1"/>
</dbReference>
<dbReference type="GO" id="GO:0003677">
    <property type="term" value="F:DNA binding"/>
    <property type="evidence" value="ECO:0007669"/>
    <property type="project" value="InterPro"/>
</dbReference>